<name>A0A3R6D5V8_WEICO</name>
<evidence type="ECO:0000313" key="1">
    <source>
        <dbReference type="EMBL" id="MBC6498999.1"/>
    </source>
</evidence>
<dbReference type="PANTHER" id="PTHR35145:SF1">
    <property type="entry name" value="CYTOPLASMIC PROTEIN"/>
    <property type="match status" value="1"/>
</dbReference>
<proteinExistence type="predicted"/>
<dbReference type="GO" id="GO:0003677">
    <property type="term" value="F:DNA binding"/>
    <property type="evidence" value="ECO:0007669"/>
    <property type="project" value="UniProtKB-KW"/>
</dbReference>
<dbReference type="EMBL" id="JACSZT010000008">
    <property type="protein sequence ID" value="MBC6498999.1"/>
    <property type="molecule type" value="Genomic_DNA"/>
</dbReference>
<keyword evidence="1" id="KW-0238">DNA-binding</keyword>
<reference evidence="1" key="1">
    <citation type="submission" date="2020-08" db="EMBL/GenBank/DDBJ databases">
        <title>Complete genome sequence of Weissella confusa strain FS54 provides insights into metabolic potential.</title>
        <authorList>
            <person name="Fhoula I."/>
            <person name="Najjari A."/>
            <person name="Lekired A."/>
            <person name="Bessrour-Aouam N."/>
            <person name="Jaballah S."/>
            <person name="Klibi N."/>
            <person name="Ouzari H.-I."/>
        </authorList>
    </citation>
    <scope>NUCLEOTIDE SEQUENCE</scope>
    <source>
        <strain evidence="1">FS54</strain>
    </source>
</reference>
<organism evidence="1 2">
    <name type="scientific">Weissella confusa</name>
    <name type="common">Lactobacillus confusus</name>
    <dbReference type="NCBI Taxonomy" id="1583"/>
    <lineage>
        <taxon>Bacteria</taxon>
        <taxon>Bacillati</taxon>
        <taxon>Bacillota</taxon>
        <taxon>Bacilli</taxon>
        <taxon>Lactobacillales</taxon>
        <taxon>Lactobacillaceae</taxon>
        <taxon>Weissella</taxon>
    </lineage>
</organism>
<evidence type="ECO:0000313" key="2">
    <source>
        <dbReference type="Proteomes" id="UP000650485"/>
    </source>
</evidence>
<dbReference type="PANTHER" id="PTHR35145">
    <property type="entry name" value="CYTOPLASMIC PROTEIN-RELATED"/>
    <property type="match status" value="1"/>
</dbReference>
<comment type="caution">
    <text evidence="1">The sequence shown here is derived from an EMBL/GenBank/DDBJ whole genome shotgun (WGS) entry which is preliminary data.</text>
</comment>
<dbReference type="Pfam" id="PF04237">
    <property type="entry name" value="YjbR"/>
    <property type="match status" value="1"/>
</dbReference>
<dbReference type="RefSeq" id="WP_118704090.1">
    <property type="nucleotide sequence ID" value="NZ_CABJBN010000003.1"/>
</dbReference>
<dbReference type="InterPro" id="IPR038056">
    <property type="entry name" value="YjbR-like_sf"/>
</dbReference>
<dbReference type="InterPro" id="IPR058532">
    <property type="entry name" value="YjbR/MT2646/Rv2570-like"/>
</dbReference>
<dbReference type="AlphaFoldDB" id="A0A3R6D5V8"/>
<dbReference type="Gene3D" id="3.90.1150.30">
    <property type="match status" value="1"/>
</dbReference>
<protein>
    <submittedName>
        <fullName evidence="1">MmcQ/YjbR family DNA-binding protein</fullName>
    </submittedName>
</protein>
<dbReference type="SUPFAM" id="SSF142906">
    <property type="entry name" value="YjbR-like"/>
    <property type="match status" value="1"/>
</dbReference>
<dbReference type="InterPro" id="IPR007351">
    <property type="entry name" value="YjbR"/>
</dbReference>
<sequence length="114" mass="13327">MYDKQKLIDLVYENSATHETYPFNKSTSHEKIVWTVMKHNGSDKITAMIFEREGVLYLSLKLSPNHVDEMIKTRGVDRGYHMNKQHWVTINVNDTDLTEQEILRMLAESDALTK</sequence>
<dbReference type="Proteomes" id="UP000650485">
    <property type="component" value="Unassembled WGS sequence"/>
</dbReference>
<accession>A0A3R6D5V8</accession>
<gene>
    <name evidence="1" type="ORF">H7R52_10030</name>
</gene>